<organism evidence="1 2">
    <name type="scientific">Sulfurimonas diazotrophicus</name>
    <dbReference type="NCBI Taxonomy" id="3131939"/>
    <lineage>
        <taxon>Bacteria</taxon>
        <taxon>Pseudomonadati</taxon>
        <taxon>Campylobacterota</taxon>
        <taxon>Epsilonproteobacteria</taxon>
        <taxon>Campylobacterales</taxon>
        <taxon>Sulfurimonadaceae</taxon>
        <taxon>Sulfurimonas</taxon>
    </lineage>
</organism>
<keyword evidence="2" id="KW-1185">Reference proteome</keyword>
<evidence type="ECO:0000313" key="2">
    <source>
        <dbReference type="Proteomes" id="UP001447842"/>
    </source>
</evidence>
<sequence length="155" mass="17174">MKVTISHLDEMRFEAKTDRGQSFVIDCPVISPIEYFLSGLVACTTSDLIAIPKKQGKTVTNLSVDGEVVRNETPPCKFNTLHLDYRFDSDADDMTALRWVMGSIETYCSTINTVRDTTKITYSVTHNGNVLRENEEVISGQGGNVDFGEIEACPS</sequence>
<dbReference type="SUPFAM" id="SSF82784">
    <property type="entry name" value="OsmC-like"/>
    <property type="match status" value="1"/>
</dbReference>
<dbReference type="Pfam" id="PF02566">
    <property type="entry name" value="OsmC"/>
    <property type="match status" value="1"/>
</dbReference>
<dbReference type="Proteomes" id="UP001447842">
    <property type="component" value="Chromosome"/>
</dbReference>
<gene>
    <name evidence="1" type="ORF">WCY31_04635</name>
</gene>
<dbReference type="PANTHER" id="PTHR34352:SF1">
    <property type="entry name" value="PROTEIN YHFA"/>
    <property type="match status" value="1"/>
</dbReference>
<name>A0ABZ3HBT1_9BACT</name>
<protein>
    <submittedName>
        <fullName evidence="1">OsmC family protein</fullName>
    </submittedName>
</protein>
<evidence type="ECO:0000313" key="1">
    <source>
        <dbReference type="EMBL" id="XAU15995.1"/>
    </source>
</evidence>
<accession>A0ABZ3HBT1</accession>
<dbReference type="InterPro" id="IPR036102">
    <property type="entry name" value="OsmC/Ohrsf"/>
</dbReference>
<dbReference type="RefSeq" id="WP_345973365.1">
    <property type="nucleotide sequence ID" value="NZ_CP147920.1"/>
</dbReference>
<dbReference type="Gene3D" id="3.30.300.20">
    <property type="match status" value="1"/>
</dbReference>
<proteinExistence type="predicted"/>
<dbReference type="PANTHER" id="PTHR34352">
    <property type="entry name" value="PROTEIN YHFA"/>
    <property type="match status" value="1"/>
</dbReference>
<dbReference type="InterPro" id="IPR015946">
    <property type="entry name" value="KH_dom-like_a/b"/>
</dbReference>
<reference evidence="1 2" key="1">
    <citation type="submission" date="2024-03" db="EMBL/GenBank/DDBJ databases">
        <title>Sulfurimonas sp. HSL3-1.</title>
        <authorList>
            <person name="Wang S."/>
        </authorList>
    </citation>
    <scope>NUCLEOTIDE SEQUENCE [LARGE SCALE GENOMIC DNA]</scope>
    <source>
        <strain evidence="1 2">HSL3-1</strain>
    </source>
</reference>
<dbReference type="InterPro" id="IPR003718">
    <property type="entry name" value="OsmC/Ohr_fam"/>
</dbReference>
<dbReference type="EMBL" id="CP147920">
    <property type="protein sequence ID" value="XAU15995.1"/>
    <property type="molecule type" value="Genomic_DNA"/>
</dbReference>